<dbReference type="RefSeq" id="WP_282589398.1">
    <property type="nucleotide sequence ID" value="NZ_JAMOIM010000084.1"/>
</dbReference>
<keyword evidence="3" id="KW-1185">Reference proteome</keyword>
<evidence type="ECO:0000256" key="1">
    <source>
        <dbReference type="SAM" id="MobiDB-lite"/>
    </source>
</evidence>
<evidence type="ECO:0000313" key="2">
    <source>
        <dbReference type="EMBL" id="MCW6513024.1"/>
    </source>
</evidence>
<name>A0AA42CMT2_9HYPH</name>
<comment type="caution">
    <text evidence="2">The sequence shown here is derived from an EMBL/GenBank/DDBJ whole genome shotgun (WGS) entry which is preliminary data.</text>
</comment>
<dbReference type="EMBL" id="JAMOIM010000084">
    <property type="protein sequence ID" value="MCW6513024.1"/>
    <property type="molecule type" value="Genomic_DNA"/>
</dbReference>
<organism evidence="2 3">
    <name type="scientific">Lichenifustis flavocetrariae</name>
    <dbReference type="NCBI Taxonomy" id="2949735"/>
    <lineage>
        <taxon>Bacteria</taxon>
        <taxon>Pseudomonadati</taxon>
        <taxon>Pseudomonadota</taxon>
        <taxon>Alphaproteobacteria</taxon>
        <taxon>Hyphomicrobiales</taxon>
        <taxon>Lichenihabitantaceae</taxon>
        <taxon>Lichenifustis</taxon>
    </lineage>
</organism>
<proteinExistence type="predicted"/>
<reference evidence="2" key="1">
    <citation type="submission" date="2022-05" db="EMBL/GenBank/DDBJ databases">
        <authorList>
            <person name="Pankratov T."/>
        </authorList>
    </citation>
    <scope>NUCLEOTIDE SEQUENCE</scope>
    <source>
        <strain evidence="2">BP6-180914</strain>
    </source>
</reference>
<gene>
    <name evidence="2" type="ORF">M8523_34770</name>
</gene>
<evidence type="ECO:0000313" key="3">
    <source>
        <dbReference type="Proteomes" id="UP001165667"/>
    </source>
</evidence>
<feature type="region of interest" description="Disordered" evidence="1">
    <location>
        <begin position="43"/>
        <end position="88"/>
    </location>
</feature>
<dbReference type="AlphaFoldDB" id="A0AA42CMT2"/>
<protein>
    <submittedName>
        <fullName evidence="2">Uncharacterized protein</fullName>
    </submittedName>
</protein>
<feature type="compositionally biased region" description="Basic and acidic residues" evidence="1">
    <location>
        <begin position="43"/>
        <end position="58"/>
    </location>
</feature>
<sequence length="142" mass="16002">MTVQARPSPSILRGMFTEGGEMGEALKGLLRTTYATTPQAVERRKMEQNKGIAKDMFGKARTSLKSLEPPSADPPARSKVHGQFRDRSDATIENQLRHFGITDRYDGAQAIKHWQAHELAEIDRGARQAVDKLREDRDKEIE</sequence>
<dbReference type="Proteomes" id="UP001165667">
    <property type="component" value="Unassembled WGS sequence"/>
</dbReference>
<accession>A0AA42CMT2</accession>